<reference evidence="2 5" key="2">
    <citation type="journal article" date="2019" name="Int. J. Syst. Evol. Microbiol.">
        <title>The Global Catalogue of Microorganisms (GCM) 10K type strain sequencing project: providing services to taxonomists for standard genome sequencing and annotation.</title>
        <authorList>
            <consortium name="The Broad Institute Genomics Platform"/>
            <consortium name="The Broad Institute Genome Sequencing Center for Infectious Disease"/>
            <person name="Wu L."/>
            <person name="Ma J."/>
        </authorList>
    </citation>
    <scope>NUCLEOTIDE SEQUENCE [LARGE SCALE GENOMIC DNA]</scope>
    <source>
        <strain evidence="2 5">JCM 10664</strain>
    </source>
</reference>
<accession>A0A917N7I8</accession>
<dbReference type="InterPro" id="IPR036444">
    <property type="entry name" value="PLipase_A2_dom_sf"/>
</dbReference>
<dbReference type="RefSeq" id="WP_188985887.1">
    <property type="nucleotide sequence ID" value="NZ_BAAAHC010000009.1"/>
</dbReference>
<evidence type="ECO:0000313" key="5">
    <source>
        <dbReference type="Proteomes" id="UP001500220"/>
    </source>
</evidence>
<dbReference type="InterPro" id="IPR006311">
    <property type="entry name" value="TAT_signal"/>
</dbReference>
<evidence type="ECO:0008006" key="6">
    <source>
        <dbReference type="Google" id="ProtNLM"/>
    </source>
</evidence>
<proteinExistence type="predicted"/>
<reference evidence="2" key="4">
    <citation type="submission" date="2023-12" db="EMBL/GenBank/DDBJ databases">
        <authorList>
            <person name="Sun Q."/>
            <person name="Inoue M."/>
        </authorList>
    </citation>
    <scope>NUCLEOTIDE SEQUENCE</scope>
    <source>
        <strain evidence="2">JCM 10664</strain>
    </source>
</reference>
<dbReference type="Pfam" id="PF09056">
    <property type="entry name" value="Phospholip_A2_3"/>
    <property type="match status" value="1"/>
</dbReference>
<dbReference type="Proteomes" id="UP000597989">
    <property type="component" value="Unassembled WGS sequence"/>
</dbReference>
<dbReference type="GO" id="GO:0004623">
    <property type="term" value="F:phospholipase A2 activity"/>
    <property type="evidence" value="ECO:0007669"/>
    <property type="project" value="InterPro"/>
</dbReference>
<keyword evidence="1" id="KW-0732">Signal</keyword>
<comment type="caution">
    <text evidence="3">The sequence shown here is derived from an EMBL/GenBank/DDBJ whole genome shotgun (WGS) entry which is preliminary data.</text>
</comment>
<feature type="signal peptide" evidence="1">
    <location>
        <begin position="1"/>
        <end position="29"/>
    </location>
</feature>
<dbReference type="EMBL" id="BAAAHC010000009">
    <property type="protein sequence ID" value="GAA0519910.1"/>
    <property type="molecule type" value="Genomic_DNA"/>
</dbReference>
<evidence type="ECO:0000256" key="1">
    <source>
        <dbReference type="SAM" id="SignalP"/>
    </source>
</evidence>
<dbReference type="GO" id="GO:0006644">
    <property type="term" value="P:phospholipid metabolic process"/>
    <property type="evidence" value="ECO:0007669"/>
    <property type="project" value="InterPro"/>
</dbReference>
<dbReference type="AlphaFoldDB" id="A0A917N7I8"/>
<feature type="chain" id="PRO_5037917020" description="Phospholipase A2" evidence="1">
    <location>
        <begin position="30"/>
        <end position="189"/>
    </location>
</feature>
<name>A0A917N7I8_9PSEU</name>
<dbReference type="EMBL" id="BMMT01000002">
    <property type="protein sequence ID" value="GGI74998.1"/>
    <property type="molecule type" value="Genomic_DNA"/>
</dbReference>
<dbReference type="GO" id="GO:0050482">
    <property type="term" value="P:arachidonate secretion"/>
    <property type="evidence" value="ECO:0007669"/>
    <property type="project" value="InterPro"/>
</dbReference>
<evidence type="ECO:0000313" key="2">
    <source>
        <dbReference type="EMBL" id="GAA0519910.1"/>
    </source>
</evidence>
<gene>
    <name evidence="2" type="ORF">GCM10009545_22380</name>
    <name evidence="3" type="ORF">GCM10011581_09990</name>
</gene>
<dbReference type="Gene3D" id="1.20.90.10">
    <property type="entry name" value="Phospholipase A2 domain"/>
    <property type="match status" value="1"/>
</dbReference>
<organism evidence="3 4">
    <name type="scientific">Saccharopolyspora thermophila</name>
    <dbReference type="NCBI Taxonomy" id="89367"/>
    <lineage>
        <taxon>Bacteria</taxon>
        <taxon>Bacillati</taxon>
        <taxon>Actinomycetota</taxon>
        <taxon>Actinomycetes</taxon>
        <taxon>Pseudonocardiales</taxon>
        <taxon>Pseudonocardiaceae</taxon>
        <taxon>Saccharopolyspora</taxon>
    </lineage>
</organism>
<keyword evidence="5" id="KW-1185">Reference proteome</keyword>
<evidence type="ECO:0000313" key="4">
    <source>
        <dbReference type="Proteomes" id="UP000597989"/>
    </source>
</evidence>
<dbReference type="PROSITE" id="PS51318">
    <property type="entry name" value="TAT"/>
    <property type="match status" value="1"/>
</dbReference>
<reference evidence="3" key="3">
    <citation type="submission" date="2020-09" db="EMBL/GenBank/DDBJ databases">
        <authorList>
            <person name="Sun Q."/>
            <person name="Zhou Y."/>
        </authorList>
    </citation>
    <scope>NUCLEOTIDE SEQUENCE</scope>
    <source>
        <strain evidence="3">CGMCC 4.7206</strain>
    </source>
</reference>
<dbReference type="Proteomes" id="UP001500220">
    <property type="component" value="Unassembled WGS sequence"/>
</dbReference>
<reference evidence="3 4" key="1">
    <citation type="journal article" date="2014" name="Int. J. Syst. Evol. Microbiol.">
        <title>Complete genome sequence of Corynebacterium casei LMG S-19264T (=DSM 44701T), isolated from a smear-ripened cheese.</title>
        <authorList>
            <consortium name="US DOE Joint Genome Institute (JGI-PGF)"/>
            <person name="Walter F."/>
            <person name="Albersmeier A."/>
            <person name="Kalinowski J."/>
            <person name="Ruckert C."/>
        </authorList>
    </citation>
    <scope>NUCLEOTIDE SEQUENCE [LARGE SCALE GENOMIC DNA]</scope>
    <source>
        <strain evidence="3 4">CGMCC 4.7206</strain>
    </source>
</reference>
<dbReference type="InterPro" id="IPR015141">
    <property type="entry name" value="PLipase_A2_prok/fun"/>
</dbReference>
<dbReference type="SUPFAM" id="SSF48619">
    <property type="entry name" value="Phospholipase A2, PLA2"/>
    <property type="match status" value="1"/>
</dbReference>
<evidence type="ECO:0000313" key="3">
    <source>
        <dbReference type="EMBL" id="GGI74998.1"/>
    </source>
</evidence>
<protein>
    <recommendedName>
        <fullName evidence="6">Phospholipase A2</fullName>
    </recommendedName>
</protein>
<sequence length="189" mass="20791">MEHSSGRRGFVVTAAATGALLLTAGTAYADLSPAQLRTVTDTYLFQLSLDSFSETRERQPYADQLDWSSDGCSMSPDEPLGFQFRPSCQRHDFGYRNYKKQQRFTEQTRKQIDDNFRADLYSACGSDLACRATANIYYFAVREFGGVASSTGQAIDLAQIKPILSSAGDLLEWRAVNARGEVVEVGSAG</sequence>